<dbReference type="HOGENOM" id="CLU_2336473_0_0_1"/>
<evidence type="ECO:0000256" key="1">
    <source>
        <dbReference type="SAM" id="Phobius"/>
    </source>
</evidence>
<accession>W1NVI6</accession>
<protein>
    <submittedName>
        <fullName evidence="2">Uncharacterized protein</fullName>
    </submittedName>
</protein>
<evidence type="ECO:0000313" key="3">
    <source>
        <dbReference type="Proteomes" id="UP000017836"/>
    </source>
</evidence>
<keyword evidence="1" id="KW-1133">Transmembrane helix</keyword>
<dbReference type="AlphaFoldDB" id="W1NVI6"/>
<dbReference type="EMBL" id="KI395307">
    <property type="protein sequence ID" value="ERM98664.1"/>
    <property type="molecule type" value="Genomic_DNA"/>
</dbReference>
<keyword evidence="3" id="KW-1185">Reference proteome</keyword>
<dbReference type="Gramene" id="ERM98664">
    <property type="protein sequence ID" value="ERM98664"/>
    <property type="gene ID" value="AMTR_s00109p00116050"/>
</dbReference>
<keyword evidence="1" id="KW-0812">Transmembrane</keyword>
<keyword evidence="1" id="KW-0472">Membrane</keyword>
<reference evidence="3" key="1">
    <citation type="journal article" date="2013" name="Science">
        <title>The Amborella genome and the evolution of flowering plants.</title>
        <authorList>
            <consortium name="Amborella Genome Project"/>
        </authorList>
    </citation>
    <scope>NUCLEOTIDE SEQUENCE [LARGE SCALE GENOMIC DNA]</scope>
</reference>
<organism evidence="2 3">
    <name type="scientific">Amborella trichopoda</name>
    <dbReference type="NCBI Taxonomy" id="13333"/>
    <lineage>
        <taxon>Eukaryota</taxon>
        <taxon>Viridiplantae</taxon>
        <taxon>Streptophyta</taxon>
        <taxon>Embryophyta</taxon>
        <taxon>Tracheophyta</taxon>
        <taxon>Spermatophyta</taxon>
        <taxon>Magnoliopsida</taxon>
        <taxon>Amborellales</taxon>
        <taxon>Amborellaceae</taxon>
        <taxon>Amborella</taxon>
    </lineage>
</organism>
<gene>
    <name evidence="2" type="ORF">AMTR_s00109p00116050</name>
</gene>
<feature type="transmembrane region" description="Helical" evidence="1">
    <location>
        <begin position="74"/>
        <end position="95"/>
    </location>
</feature>
<evidence type="ECO:0000313" key="2">
    <source>
        <dbReference type="EMBL" id="ERM98664.1"/>
    </source>
</evidence>
<name>W1NVI6_AMBTC</name>
<proteinExistence type="predicted"/>
<dbReference type="Proteomes" id="UP000017836">
    <property type="component" value="Unassembled WGS sequence"/>
</dbReference>
<feature type="transmembrane region" description="Helical" evidence="1">
    <location>
        <begin position="12"/>
        <end position="31"/>
    </location>
</feature>
<sequence>MAFKVFTISNDLALLLSLSILIIDIAVVTFYDTNCSYQRHTVASGGYDVVCLHGCIVAQYAAHRRSHLGGRVLVVVWGGHSSFTHVLIVLCEVFFQEK</sequence>